<sequence length="274" mass="29468">MPAVDSHAHAFDLSRQGWGGDRGFDIQPNELGTAPQFLHLLSCHGFTHGVLINPLGGYGANNTYMLEAIAASGGRLKGVALLPDGTPEAEVRRMVDGGIVGIRFNLDFPTSPPLLGPAGQRALAQAREAGWIVQVHYHHGESILAALPVLWAARLPVVIDHCGRPDLAEGLGQAGFQALLDFGRNSDAVIKLSGAFRMTRTGSPYTDTDPYVAALIEAFTPDRCIWGSDWPFLRAKERTDYGALLAALHRVVPDAAAREKLLWTNPSRLFGFAG</sequence>
<feature type="domain" description="Amidohydrolase-related" evidence="1">
    <location>
        <begin position="4"/>
        <end position="272"/>
    </location>
</feature>
<gene>
    <name evidence="2" type="ORF">D6Z83_05515</name>
    <name evidence="3" type="ORF">EBE87_21940</name>
</gene>
<dbReference type="Pfam" id="PF04909">
    <property type="entry name" value="Amidohydro_2"/>
    <property type="match status" value="1"/>
</dbReference>
<evidence type="ECO:0000313" key="2">
    <source>
        <dbReference type="EMBL" id="RKK05205.1"/>
    </source>
</evidence>
<dbReference type="RefSeq" id="WP_120637338.1">
    <property type="nucleotide sequence ID" value="NZ_RAQU01000021.1"/>
</dbReference>
<name>A0A3A9JKW9_9PROT</name>
<evidence type="ECO:0000313" key="5">
    <source>
        <dbReference type="Proteomes" id="UP000278036"/>
    </source>
</evidence>
<dbReference type="InterPro" id="IPR032466">
    <property type="entry name" value="Metal_Hydrolase"/>
</dbReference>
<comment type="caution">
    <text evidence="2">The sequence shown here is derived from an EMBL/GenBank/DDBJ whole genome shotgun (WGS) entry which is preliminary data.</text>
</comment>
<dbReference type="EMBL" id="RFLX01000025">
    <property type="protein sequence ID" value="RMI17590.1"/>
    <property type="molecule type" value="Genomic_DNA"/>
</dbReference>
<dbReference type="AlphaFoldDB" id="A0A3A9JKW9"/>
<reference evidence="2 5" key="1">
    <citation type="submission" date="2018-09" db="EMBL/GenBank/DDBJ databases">
        <title>Roseomonas sp. nov., isolated from feces of Tibetan antelopes in the Qinghai-Tibet plateau, China.</title>
        <authorList>
            <person name="Tian Z."/>
        </authorList>
    </citation>
    <scope>NUCLEOTIDE SEQUENCE [LARGE SCALE GENOMIC DNA]</scope>
    <source>
        <strain evidence="3 4">Z23</strain>
        <strain evidence="2 5">Z24</strain>
    </source>
</reference>
<dbReference type="EMBL" id="RAQU01000021">
    <property type="protein sequence ID" value="RKK05205.1"/>
    <property type="molecule type" value="Genomic_DNA"/>
</dbReference>
<dbReference type="InParanoid" id="A0A3A9JKW9"/>
<evidence type="ECO:0000259" key="1">
    <source>
        <dbReference type="Pfam" id="PF04909"/>
    </source>
</evidence>
<protein>
    <recommendedName>
        <fullName evidence="1">Amidohydrolase-related domain-containing protein</fullName>
    </recommendedName>
</protein>
<dbReference type="Proteomes" id="UP000278036">
    <property type="component" value="Unassembled WGS sequence"/>
</dbReference>
<dbReference type="PANTHER" id="PTHR35563">
    <property type="entry name" value="BARREL METAL-DEPENDENT HYDROLASE, PUTATIVE (AFU_ORTHOLOGUE AFUA_1G16240)-RELATED"/>
    <property type="match status" value="1"/>
</dbReference>
<dbReference type="Proteomes" id="UP000274097">
    <property type="component" value="Unassembled WGS sequence"/>
</dbReference>
<dbReference type="PANTHER" id="PTHR35563:SF2">
    <property type="entry name" value="BARREL METAL-DEPENDENT HYDROLASE, PUTATIVE (AFU_ORTHOLOGUE AFUA_1G16240)-RELATED"/>
    <property type="match status" value="1"/>
</dbReference>
<proteinExistence type="predicted"/>
<dbReference type="InterPro" id="IPR052358">
    <property type="entry name" value="Aro_Compnd_Degr_Hydrolases"/>
</dbReference>
<dbReference type="GO" id="GO:0016787">
    <property type="term" value="F:hydrolase activity"/>
    <property type="evidence" value="ECO:0007669"/>
    <property type="project" value="InterPro"/>
</dbReference>
<keyword evidence="4" id="KW-1185">Reference proteome</keyword>
<organism evidence="2 5">
    <name type="scientific">Teichococcus wenyumeiae</name>
    <dbReference type="NCBI Taxonomy" id="2478470"/>
    <lineage>
        <taxon>Bacteria</taxon>
        <taxon>Pseudomonadati</taxon>
        <taxon>Pseudomonadota</taxon>
        <taxon>Alphaproteobacteria</taxon>
        <taxon>Acetobacterales</taxon>
        <taxon>Roseomonadaceae</taxon>
        <taxon>Roseomonas</taxon>
    </lineage>
</organism>
<dbReference type="OrthoDB" id="7183088at2"/>
<evidence type="ECO:0000313" key="4">
    <source>
        <dbReference type="Proteomes" id="UP000274097"/>
    </source>
</evidence>
<dbReference type="InterPro" id="IPR006680">
    <property type="entry name" value="Amidohydro-rel"/>
</dbReference>
<evidence type="ECO:0000313" key="3">
    <source>
        <dbReference type="EMBL" id="RMI17590.1"/>
    </source>
</evidence>
<accession>A0A3A9JKW9</accession>
<dbReference type="Gene3D" id="3.20.20.140">
    <property type="entry name" value="Metal-dependent hydrolases"/>
    <property type="match status" value="1"/>
</dbReference>
<dbReference type="SUPFAM" id="SSF51556">
    <property type="entry name" value="Metallo-dependent hydrolases"/>
    <property type="match status" value="1"/>
</dbReference>